<feature type="region of interest" description="Disordered" evidence="1">
    <location>
        <begin position="398"/>
        <end position="418"/>
    </location>
</feature>
<name>A0A814D1Z4_9BILA</name>
<dbReference type="EMBL" id="CAJOBC010002278">
    <property type="protein sequence ID" value="CAF3724977.1"/>
    <property type="molecule type" value="Genomic_DNA"/>
</dbReference>
<gene>
    <name evidence="3" type="ORF">GPM918_LOCUS11139</name>
    <name evidence="4" type="ORF">SRO942_LOCUS11140</name>
</gene>
<evidence type="ECO:0000256" key="2">
    <source>
        <dbReference type="SAM" id="Phobius"/>
    </source>
</evidence>
<evidence type="ECO:0000256" key="1">
    <source>
        <dbReference type="SAM" id="MobiDB-lite"/>
    </source>
</evidence>
<organism evidence="3 5">
    <name type="scientific">Didymodactylos carnosus</name>
    <dbReference type="NCBI Taxonomy" id="1234261"/>
    <lineage>
        <taxon>Eukaryota</taxon>
        <taxon>Metazoa</taxon>
        <taxon>Spiralia</taxon>
        <taxon>Gnathifera</taxon>
        <taxon>Rotifera</taxon>
        <taxon>Eurotatoria</taxon>
        <taxon>Bdelloidea</taxon>
        <taxon>Philodinida</taxon>
        <taxon>Philodinidae</taxon>
        <taxon>Didymodactylos</taxon>
    </lineage>
</organism>
<keyword evidence="2" id="KW-1133">Transmembrane helix</keyword>
<keyword evidence="2" id="KW-0472">Membrane</keyword>
<dbReference type="AlphaFoldDB" id="A0A814D1Z4"/>
<feature type="region of interest" description="Disordered" evidence="1">
    <location>
        <begin position="273"/>
        <end position="331"/>
    </location>
</feature>
<dbReference type="Proteomes" id="UP000663829">
    <property type="component" value="Unassembled WGS sequence"/>
</dbReference>
<feature type="compositionally biased region" description="Polar residues" evidence="1">
    <location>
        <begin position="343"/>
        <end position="355"/>
    </location>
</feature>
<evidence type="ECO:0000313" key="4">
    <source>
        <dbReference type="EMBL" id="CAF3724977.1"/>
    </source>
</evidence>
<feature type="compositionally biased region" description="Low complexity" evidence="1">
    <location>
        <begin position="309"/>
        <end position="326"/>
    </location>
</feature>
<dbReference type="Proteomes" id="UP000681722">
    <property type="component" value="Unassembled WGS sequence"/>
</dbReference>
<accession>A0A814D1Z4</accession>
<protein>
    <submittedName>
        <fullName evidence="3">Uncharacterized protein</fullName>
    </submittedName>
</protein>
<evidence type="ECO:0000313" key="3">
    <source>
        <dbReference type="EMBL" id="CAF0949143.1"/>
    </source>
</evidence>
<proteinExistence type="predicted"/>
<feature type="region of interest" description="Disordered" evidence="1">
    <location>
        <begin position="493"/>
        <end position="521"/>
    </location>
</feature>
<feature type="region of interest" description="Disordered" evidence="1">
    <location>
        <begin position="343"/>
        <end position="369"/>
    </location>
</feature>
<feature type="compositionally biased region" description="Polar residues" evidence="1">
    <location>
        <begin position="506"/>
        <end position="521"/>
    </location>
</feature>
<evidence type="ECO:0000313" key="5">
    <source>
        <dbReference type="Proteomes" id="UP000663829"/>
    </source>
</evidence>
<keyword evidence="2" id="KW-0812">Transmembrane</keyword>
<sequence>MTDTTSQQRSISPTPLSTTYSSNQNAISALSSNYVSSTIKSQTITTPNQQSNSEITSQISSSTLTSMSSGILSSASSIVSATSVGINTSPLQQNISSSAIISIGATSALTTLSITLMNATLTSSTGIAYTSATPTSTSTAASFNSASANYYIVYYYVTLCNSTVFGPTVINALNKLSPSAASTLLGGIIKQTGLESSLNDTATTAPIDRKLWLIGAIIGPVAFVVILILALYYLHTKCRTRTGVKNKGDVIQAIANEPLSSRYAIDDSNYRSINQQSQEQSPPRLLEPQNNNPLDSRQRSHDLPATNAQSSQLQSSSPPQSEQISQFPVSSNIPLRVTNSIQTKNDAGQLRNQKMYQPPFTDLNNSRDTRPLLNSIRSNEIQTERYKLHRLLDEVLNKADNNSTNPNPPTDRVDSNLSGLRYNQYYADDRVEIHGEPYQESDWRQNDRPQAAGINLRQHTLDDAGIYPGSIRPSARTLYNDPELYRRQVMRARNRNNLDSDNSNRFHLNSYDTGYTSDRRQ</sequence>
<reference evidence="3" key="1">
    <citation type="submission" date="2021-02" db="EMBL/GenBank/DDBJ databases">
        <authorList>
            <person name="Nowell W R."/>
        </authorList>
    </citation>
    <scope>NUCLEOTIDE SEQUENCE</scope>
</reference>
<keyword evidence="5" id="KW-1185">Reference proteome</keyword>
<feature type="transmembrane region" description="Helical" evidence="2">
    <location>
        <begin position="211"/>
        <end position="234"/>
    </location>
</feature>
<dbReference type="EMBL" id="CAJNOQ010002278">
    <property type="protein sequence ID" value="CAF0949143.1"/>
    <property type="molecule type" value="Genomic_DNA"/>
</dbReference>
<comment type="caution">
    <text evidence="3">The sequence shown here is derived from an EMBL/GenBank/DDBJ whole genome shotgun (WGS) entry which is preliminary data.</text>
</comment>